<sequence length="67" mass="7205">MSSCIFRLCCSEERVAEEGLPSVRRLVRNAITDHPTLLGSFINTRGSPSRCGASFGKSGLIIGADTY</sequence>
<comment type="caution">
    <text evidence="1">The sequence shown here is derived from an EMBL/GenBank/DDBJ whole genome shotgun (WGS) entry which is preliminary data.</text>
</comment>
<dbReference type="Proteomes" id="UP001476798">
    <property type="component" value="Unassembled WGS sequence"/>
</dbReference>
<protein>
    <submittedName>
        <fullName evidence="1">Uncharacterized protein</fullName>
    </submittedName>
</protein>
<name>A0ABV0NKJ6_9TELE</name>
<evidence type="ECO:0000313" key="2">
    <source>
        <dbReference type="Proteomes" id="UP001476798"/>
    </source>
</evidence>
<gene>
    <name evidence="1" type="ORF">GOODEAATRI_015643</name>
</gene>
<proteinExistence type="predicted"/>
<reference evidence="1 2" key="1">
    <citation type="submission" date="2021-06" db="EMBL/GenBank/DDBJ databases">
        <authorList>
            <person name="Palmer J.M."/>
        </authorList>
    </citation>
    <scope>NUCLEOTIDE SEQUENCE [LARGE SCALE GENOMIC DNA]</scope>
    <source>
        <strain evidence="1 2">GA_2019</strain>
        <tissue evidence="1">Muscle</tissue>
    </source>
</reference>
<keyword evidence="2" id="KW-1185">Reference proteome</keyword>
<organism evidence="1 2">
    <name type="scientific">Goodea atripinnis</name>
    <dbReference type="NCBI Taxonomy" id="208336"/>
    <lineage>
        <taxon>Eukaryota</taxon>
        <taxon>Metazoa</taxon>
        <taxon>Chordata</taxon>
        <taxon>Craniata</taxon>
        <taxon>Vertebrata</taxon>
        <taxon>Euteleostomi</taxon>
        <taxon>Actinopterygii</taxon>
        <taxon>Neopterygii</taxon>
        <taxon>Teleostei</taxon>
        <taxon>Neoteleostei</taxon>
        <taxon>Acanthomorphata</taxon>
        <taxon>Ovalentaria</taxon>
        <taxon>Atherinomorphae</taxon>
        <taxon>Cyprinodontiformes</taxon>
        <taxon>Goodeidae</taxon>
        <taxon>Goodea</taxon>
    </lineage>
</organism>
<evidence type="ECO:0000313" key="1">
    <source>
        <dbReference type="EMBL" id="MEQ2171924.1"/>
    </source>
</evidence>
<accession>A0ABV0NKJ6</accession>
<dbReference type="EMBL" id="JAHRIO010041147">
    <property type="protein sequence ID" value="MEQ2171924.1"/>
    <property type="molecule type" value="Genomic_DNA"/>
</dbReference>